<accession>A0A3N4JWM2</accession>
<evidence type="ECO:0000256" key="1">
    <source>
        <dbReference type="SAM" id="MobiDB-lite"/>
    </source>
</evidence>
<evidence type="ECO:0000259" key="2">
    <source>
        <dbReference type="Pfam" id="PF13843"/>
    </source>
</evidence>
<dbReference type="PANTHER" id="PTHR46599:SF3">
    <property type="entry name" value="PIGGYBAC TRANSPOSABLE ELEMENT-DERIVED PROTEIN 4"/>
    <property type="match status" value="1"/>
</dbReference>
<keyword evidence="4" id="KW-1185">Reference proteome</keyword>
<evidence type="ECO:0000313" key="3">
    <source>
        <dbReference type="EMBL" id="RPB00531.1"/>
    </source>
</evidence>
<proteinExistence type="predicted"/>
<sequence length="226" mass="25642">MVNLDDTRNIHDTTNLHHTTNCYNFTTFHHILNMDPYDSSEEEAVWILGQSVNGPESSTNTEPANHEEDEGGSQPTLEQETSLPNPSMSITTESRSAVSLPPVPPFTPYQYIYPAHSRRVVLPPSFPTSPEFYSSNQHTSYANIPSPKRYFSLFFMDETLSSLVQNTNLYAHGKGAGEQGRRPWKDITIAHLKIWLGIVIYMGVHSPKSGSMQNFWQRNDHRPVHQ</sequence>
<evidence type="ECO:0000313" key="4">
    <source>
        <dbReference type="Proteomes" id="UP000276215"/>
    </source>
</evidence>
<dbReference type="PANTHER" id="PTHR46599">
    <property type="entry name" value="PIGGYBAC TRANSPOSABLE ELEMENT-DERIVED PROTEIN 4"/>
    <property type="match status" value="1"/>
</dbReference>
<name>A0A3N4JWM2_9PEZI</name>
<dbReference type="EMBL" id="ML120379">
    <property type="protein sequence ID" value="RPB00531.1"/>
    <property type="molecule type" value="Genomic_DNA"/>
</dbReference>
<feature type="region of interest" description="Disordered" evidence="1">
    <location>
        <begin position="52"/>
        <end position="99"/>
    </location>
</feature>
<dbReference type="OrthoDB" id="5428673at2759"/>
<feature type="domain" description="PiggyBac transposable element-derived protein" evidence="2">
    <location>
        <begin position="146"/>
        <end position="221"/>
    </location>
</feature>
<dbReference type="Pfam" id="PF13843">
    <property type="entry name" value="DDE_Tnp_1_7"/>
    <property type="match status" value="1"/>
</dbReference>
<dbReference type="Proteomes" id="UP000276215">
    <property type="component" value="Unassembled WGS sequence"/>
</dbReference>
<dbReference type="InterPro" id="IPR029526">
    <property type="entry name" value="PGBD"/>
</dbReference>
<feature type="compositionally biased region" description="Polar residues" evidence="1">
    <location>
        <begin position="73"/>
        <end position="97"/>
    </location>
</feature>
<organism evidence="3 4">
    <name type="scientific">Choiromyces venosus 120613-1</name>
    <dbReference type="NCBI Taxonomy" id="1336337"/>
    <lineage>
        <taxon>Eukaryota</taxon>
        <taxon>Fungi</taxon>
        <taxon>Dikarya</taxon>
        <taxon>Ascomycota</taxon>
        <taxon>Pezizomycotina</taxon>
        <taxon>Pezizomycetes</taxon>
        <taxon>Pezizales</taxon>
        <taxon>Tuberaceae</taxon>
        <taxon>Choiromyces</taxon>
    </lineage>
</organism>
<protein>
    <recommendedName>
        <fullName evidence="2">PiggyBac transposable element-derived protein domain-containing protein</fullName>
    </recommendedName>
</protein>
<gene>
    <name evidence="3" type="ORF">L873DRAFT_1842950</name>
</gene>
<dbReference type="STRING" id="1336337.A0A3N4JWM2"/>
<dbReference type="AlphaFoldDB" id="A0A3N4JWM2"/>
<feature type="compositionally biased region" description="Polar residues" evidence="1">
    <location>
        <begin position="52"/>
        <end position="63"/>
    </location>
</feature>
<reference evidence="3 4" key="1">
    <citation type="journal article" date="2018" name="Nat. Ecol. Evol.">
        <title>Pezizomycetes genomes reveal the molecular basis of ectomycorrhizal truffle lifestyle.</title>
        <authorList>
            <person name="Murat C."/>
            <person name="Payen T."/>
            <person name="Noel B."/>
            <person name="Kuo A."/>
            <person name="Morin E."/>
            <person name="Chen J."/>
            <person name="Kohler A."/>
            <person name="Krizsan K."/>
            <person name="Balestrini R."/>
            <person name="Da Silva C."/>
            <person name="Montanini B."/>
            <person name="Hainaut M."/>
            <person name="Levati E."/>
            <person name="Barry K.W."/>
            <person name="Belfiori B."/>
            <person name="Cichocki N."/>
            <person name="Clum A."/>
            <person name="Dockter R.B."/>
            <person name="Fauchery L."/>
            <person name="Guy J."/>
            <person name="Iotti M."/>
            <person name="Le Tacon F."/>
            <person name="Lindquist E.A."/>
            <person name="Lipzen A."/>
            <person name="Malagnac F."/>
            <person name="Mello A."/>
            <person name="Molinier V."/>
            <person name="Miyauchi S."/>
            <person name="Poulain J."/>
            <person name="Riccioni C."/>
            <person name="Rubini A."/>
            <person name="Sitrit Y."/>
            <person name="Splivallo R."/>
            <person name="Traeger S."/>
            <person name="Wang M."/>
            <person name="Zifcakova L."/>
            <person name="Wipf D."/>
            <person name="Zambonelli A."/>
            <person name="Paolocci F."/>
            <person name="Nowrousian M."/>
            <person name="Ottonello S."/>
            <person name="Baldrian P."/>
            <person name="Spatafora J.W."/>
            <person name="Henrissat B."/>
            <person name="Nagy L.G."/>
            <person name="Aury J.M."/>
            <person name="Wincker P."/>
            <person name="Grigoriev I.V."/>
            <person name="Bonfante P."/>
            <person name="Martin F.M."/>
        </authorList>
    </citation>
    <scope>NUCLEOTIDE SEQUENCE [LARGE SCALE GENOMIC DNA]</scope>
    <source>
        <strain evidence="3 4">120613-1</strain>
    </source>
</reference>